<dbReference type="Proteomes" id="UP000054729">
    <property type="component" value="Unassembled WGS sequence"/>
</dbReference>
<sequence length="97" mass="11192">MMQHNYEKWSEMAKKLQEPFQAIAELNVKTLQGLSFLKPEELAQVKKPEEFLEKQIGLAVENGHKALDYMQKSFQILEKAMLGLVQETKKATAEIKK</sequence>
<organism evidence="2 3">
    <name type="scientific">Legionella waltersii</name>
    <dbReference type="NCBI Taxonomy" id="66969"/>
    <lineage>
        <taxon>Bacteria</taxon>
        <taxon>Pseudomonadati</taxon>
        <taxon>Pseudomonadota</taxon>
        <taxon>Gammaproteobacteria</taxon>
        <taxon>Legionellales</taxon>
        <taxon>Legionellaceae</taxon>
        <taxon>Legionella</taxon>
    </lineage>
</organism>
<feature type="domain" description="Phasin" evidence="1">
    <location>
        <begin position="2"/>
        <end position="80"/>
    </location>
</feature>
<reference evidence="2 3" key="1">
    <citation type="submission" date="2015-11" db="EMBL/GenBank/DDBJ databases">
        <title>Genomic analysis of 38 Legionella species identifies large and diverse effector repertoires.</title>
        <authorList>
            <person name="Burstein D."/>
            <person name="Amaro F."/>
            <person name="Zusman T."/>
            <person name="Lifshitz Z."/>
            <person name="Cohen O."/>
            <person name="Gilbert J.A."/>
            <person name="Pupko T."/>
            <person name="Shuman H.A."/>
            <person name="Segal G."/>
        </authorList>
    </citation>
    <scope>NUCLEOTIDE SEQUENCE [LARGE SCALE GENOMIC DNA]</scope>
    <source>
        <strain evidence="2 3">ATCC 51914</strain>
    </source>
</reference>
<accession>A0A0W1A3D4</accession>
<dbReference type="STRING" id="66969.Lwal_2634"/>
<evidence type="ECO:0000259" key="1">
    <source>
        <dbReference type="Pfam" id="PF09361"/>
    </source>
</evidence>
<comment type="caution">
    <text evidence="2">The sequence shown here is derived from an EMBL/GenBank/DDBJ whole genome shotgun (WGS) entry which is preliminary data.</text>
</comment>
<name>A0A0W1A3D4_9GAMM</name>
<dbReference type="RefSeq" id="WP_058481255.1">
    <property type="nucleotide sequence ID" value="NZ_CAAAIQ010000013.1"/>
</dbReference>
<dbReference type="AlphaFoldDB" id="A0A0W1A3D4"/>
<dbReference type="PATRIC" id="fig|66969.6.peg.2845"/>
<protein>
    <submittedName>
        <fullName evidence="2">Phasin protein</fullName>
    </submittedName>
</protein>
<dbReference type="InterPro" id="IPR018968">
    <property type="entry name" value="Phasin"/>
</dbReference>
<dbReference type="EMBL" id="LNZB01000056">
    <property type="protein sequence ID" value="KTD75696.1"/>
    <property type="molecule type" value="Genomic_DNA"/>
</dbReference>
<keyword evidence="3" id="KW-1185">Reference proteome</keyword>
<proteinExistence type="predicted"/>
<dbReference type="Pfam" id="PF09361">
    <property type="entry name" value="Phasin_2"/>
    <property type="match status" value="1"/>
</dbReference>
<dbReference type="OrthoDB" id="5649239at2"/>
<evidence type="ECO:0000313" key="3">
    <source>
        <dbReference type="Proteomes" id="UP000054729"/>
    </source>
</evidence>
<evidence type="ECO:0000313" key="2">
    <source>
        <dbReference type="EMBL" id="KTD75696.1"/>
    </source>
</evidence>
<gene>
    <name evidence="2" type="ORF">Lwal_2634</name>
</gene>